<feature type="transmembrane region" description="Helical" evidence="6">
    <location>
        <begin position="329"/>
        <end position="350"/>
    </location>
</feature>
<evidence type="ECO:0000259" key="7">
    <source>
        <dbReference type="PROSITE" id="PS50850"/>
    </source>
</evidence>
<feature type="transmembrane region" description="Helical" evidence="6">
    <location>
        <begin position="234"/>
        <end position="257"/>
    </location>
</feature>
<feature type="transmembrane region" description="Helical" evidence="6">
    <location>
        <begin position="362"/>
        <end position="386"/>
    </location>
</feature>
<dbReference type="InterPro" id="IPR044770">
    <property type="entry name" value="MFS_spinster-like"/>
</dbReference>
<sequence length="446" mass="46805">MDHRTKSTAYSYYVLGVLLAAYIIAFMDRIALSLAVDPIRSDLGLSEVQISLLIGLAFVMLYTTAGIVLGRLADTGNRPLLIIVGMILWCAATSASGLATGFGTLLLARILVGLGEATLSPTSYSLISSYFPPAQLALATSIYTLGITLGSGLATYVVGMVVAHSDALNIFSLPDSTGGWRAGFVLIGLLGLPFILLVFTIREPRRTGENNEGVAPSLPAVAAHIRENIGAYGFILSGYAIMSMAAIGAVFWGPTYFMRVHGMAQSEVGILFGVGMGLCGTAGLLAGGWLADRLFTRSVIDAAPRIVMASLAMQIPFFALVYLSSDGVMAASMLVPGLFVMLFQGGLQGATIQLLAPRRMRGLIVAIYFMMANIVGMAIGPFLTAFLTEKVFGDPLKIGASLAVVTTASSLVAIALIWKGLPAFRRLAAQTNAGQFQAPVGSTNQA</sequence>
<feature type="transmembrane region" description="Helical" evidence="6">
    <location>
        <begin position="182"/>
        <end position="201"/>
    </location>
</feature>
<evidence type="ECO:0000256" key="6">
    <source>
        <dbReference type="SAM" id="Phobius"/>
    </source>
</evidence>
<dbReference type="InterPro" id="IPR011701">
    <property type="entry name" value="MFS"/>
</dbReference>
<comment type="caution">
    <text evidence="8">The sequence shown here is derived from an EMBL/GenBank/DDBJ whole genome shotgun (WGS) entry which is preliminary data.</text>
</comment>
<name>A0A059FE29_9PROT</name>
<dbReference type="Proteomes" id="UP000025171">
    <property type="component" value="Unassembled WGS sequence"/>
</dbReference>
<feature type="transmembrane region" description="Helical" evidence="6">
    <location>
        <begin position="48"/>
        <end position="68"/>
    </location>
</feature>
<keyword evidence="9" id="KW-1185">Reference proteome</keyword>
<dbReference type="eggNOG" id="COG2271">
    <property type="taxonomic scope" value="Bacteria"/>
</dbReference>
<keyword evidence="2" id="KW-0813">Transport</keyword>
<dbReference type="RefSeq" id="WP_035618551.1">
    <property type="nucleotide sequence ID" value="NZ_ARYK01000009.1"/>
</dbReference>
<dbReference type="STRING" id="1280950.HJO_15084"/>
<protein>
    <submittedName>
        <fullName evidence="8">Major facilitator transporter</fullName>
    </submittedName>
</protein>
<dbReference type="PANTHER" id="PTHR23505">
    <property type="entry name" value="SPINSTER"/>
    <property type="match status" value="1"/>
</dbReference>
<evidence type="ECO:0000256" key="5">
    <source>
        <dbReference type="ARBA" id="ARBA00023136"/>
    </source>
</evidence>
<feature type="transmembrane region" description="Helical" evidence="6">
    <location>
        <begin position="302"/>
        <end position="323"/>
    </location>
</feature>
<dbReference type="InterPro" id="IPR036259">
    <property type="entry name" value="MFS_trans_sf"/>
</dbReference>
<evidence type="ECO:0000256" key="3">
    <source>
        <dbReference type="ARBA" id="ARBA00022692"/>
    </source>
</evidence>
<comment type="subcellular location">
    <subcellularLocation>
        <location evidence="1">Membrane</location>
        <topology evidence="1">Multi-pass membrane protein</topology>
    </subcellularLocation>
</comment>
<keyword evidence="5 6" id="KW-0472">Membrane</keyword>
<dbReference type="Gene3D" id="1.20.1250.20">
    <property type="entry name" value="MFS general substrate transporter like domains"/>
    <property type="match status" value="2"/>
</dbReference>
<feature type="transmembrane region" description="Helical" evidence="6">
    <location>
        <begin position="136"/>
        <end position="162"/>
    </location>
</feature>
<keyword evidence="3 6" id="KW-0812">Transmembrane</keyword>
<evidence type="ECO:0000256" key="2">
    <source>
        <dbReference type="ARBA" id="ARBA00022448"/>
    </source>
</evidence>
<evidence type="ECO:0000313" key="8">
    <source>
        <dbReference type="EMBL" id="KCZ88852.1"/>
    </source>
</evidence>
<feature type="transmembrane region" description="Helical" evidence="6">
    <location>
        <begin position="269"/>
        <end position="290"/>
    </location>
</feature>
<reference evidence="8 9" key="1">
    <citation type="journal article" date="2014" name="Antonie Van Leeuwenhoek">
        <title>Hyphomonas beringensis sp. nov. and Hyphomonas chukchiensis sp. nov., isolated from surface seawater of the Bering Sea and Chukchi Sea.</title>
        <authorList>
            <person name="Li C."/>
            <person name="Lai Q."/>
            <person name="Li G."/>
            <person name="Dong C."/>
            <person name="Wang J."/>
            <person name="Liao Y."/>
            <person name="Shao Z."/>
        </authorList>
    </citation>
    <scope>NUCLEOTIDE SEQUENCE [LARGE SCALE GENOMIC DNA]</scope>
    <source>
        <strain evidence="8 9">MHS-2</strain>
    </source>
</reference>
<keyword evidence="4 6" id="KW-1133">Transmembrane helix</keyword>
<feature type="transmembrane region" description="Helical" evidence="6">
    <location>
        <begin position="12"/>
        <end position="36"/>
    </location>
</feature>
<dbReference type="GO" id="GO:0016020">
    <property type="term" value="C:membrane"/>
    <property type="evidence" value="ECO:0007669"/>
    <property type="project" value="UniProtKB-SubCell"/>
</dbReference>
<evidence type="ECO:0000313" key="9">
    <source>
        <dbReference type="Proteomes" id="UP000025171"/>
    </source>
</evidence>
<dbReference type="GO" id="GO:0022857">
    <property type="term" value="F:transmembrane transporter activity"/>
    <property type="evidence" value="ECO:0007669"/>
    <property type="project" value="InterPro"/>
</dbReference>
<dbReference type="PATRIC" id="fig|1280950.3.peg.3028"/>
<feature type="transmembrane region" description="Helical" evidence="6">
    <location>
        <begin position="398"/>
        <end position="418"/>
    </location>
</feature>
<organism evidence="8 9">
    <name type="scientific">Hyphomonas johnsonii MHS-2</name>
    <dbReference type="NCBI Taxonomy" id="1280950"/>
    <lineage>
        <taxon>Bacteria</taxon>
        <taxon>Pseudomonadati</taxon>
        <taxon>Pseudomonadota</taxon>
        <taxon>Alphaproteobacteria</taxon>
        <taxon>Hyphomonadales</taxon>
        <taxon>Hyphomonadaceae</taxon>
        <taxon>Hyphomonas</taxon>
    </lineage>
</organism>
<dbReference type="AlphaFoldDB" id="A0A059FE29"/>
<dbReference type="EMBL" id="ARYK01000009">
    <property type="protein sequence ID" value="KCZ88852.1"/>
    <property type="molecule type" value="Genomic_DNA"/>
</dbReference>
<dbReference type="PROSITE" id="PS50850">
    <property type="entry name" value="MFS"/>
    <property type="match status" value="1"/>
</dbReference>
<feature type="transmembrane region" description="Helical" evidence="6">
    <location>
        <begin position="105"/>
        <end position="124"/>
    </location>
</feature>
<dbReference type="OrthoDB" id="7473300at2"/>
<gene>
    <name evidence="8" type="ORF">HJO_15084</name>
</gene>
<dbReference type="Pfam" id="PF07690">
    <property type="entry name" value="MFS_1"/>
    <property type="match status" value="1"/>
</dbReference>
<feature type="domain" description="Major facilitator superfamily (MFS) profile" evidence="7">
    <location>
        <begin position="14"/>
        <end position="425"/>
    </location>
</feature>
<accession>A0A059FE29</accession>
<feature type="transmembrane region" description="Helical" evidence="6">
    <location>
        <begin position="80"/>
        <end position="99"/>
    </location>
</feature>
<evidence type="ECO:0000256" key="4">
    <source>
        <dbReference type="ARBA" id="ARBA00022989"/>
    </source>
</evidence>
<dbReference type="InterPro" id="IPR020846">
    <property type="entry name" value="MFS_dom"/>
</dbReference>
<dbReference type="CDD" id="cd17328">
    <property type="entry name" value="MFS_spinster_like"/>
    <property type="match status" value="1"/>
</dbReference>
<dbReference type="PANTHER" id="PTHR23505:SF79">
    <property type="entry name" value="PROTEIN SPINSTER"/>
    <property type="match status" value="1"/>
</dbReference>
<proteinExistence type="predicted"/>
<dbReference type="SUPFAM" id="SSF103473">
    <property type="entry name" value="MFS general substrate transporter"/>
    <property type="match status" value="1"/>
</dbReference>
<evidence type="ECO:0000256" key="1">
    <source>
        <dbReference type="ARBA" id="ARBA00004141"/>
    </source>
</evidence>